<dbReference type="Gene3D" id="2.60.120.260">
    <property type="entry name" value="Galactose-binding domain-like"/>
    <property type="match status" value="1"/>
</dbReference>
<dbReference type="Gene3D" id="2.10.25.10">
    <property type="entry name" value="Laminin"/>
    <property type="match status" value="2"/>
</dbReference>
<dbReference type="GO" id="GO:0007157">
    <property type="term" value="P:heterophilic cell-cell adhesion via plasma membrane cell adhesion molecules"/>
    <property type="evidence" value="ECO:0007669"/>
    <property type="project" value="TreeGrafter"/>
</dbReference>
<comment type="caution">
    <text evidence="7">The sequence shown here is derived from an EMBL/GenBank/DDBJ whole genome shotgun (WGS) entry which is preliminary data.</text>
</comment>
<evidence type="ECO:0000256" key="3">
    <source>
        <dbReference type="ARBA" id="ARBA00023157"/>
    </source>
</evidence>
<evidence type="ECO:0000256" key="4">
    <source>
        <dbReference type="PROSITE-ProRule" id="PRU00076"/>
    </source>
</evidence>
<keyword evidence="5" id="KW-0732">Signal</keyword>
<evidence type="ECO:0000256" key="5">
    <source>
        <dbReference type="SAM" id="SignalP"/>
    </source>
</evidence>
<keyword evidence="2" id="KW-0677">Repeat</keyword>
<dbReference type="GO" id="GO:0046982">
    <property type="term" value="F:protein heterodimerization activity"/>
    <property type="evidence" value="ECO:0007669"/>
    <property type="project" value="TreeGrafter"/>
</dbReference>
<evidence type="ECO:0000256" key="1">
    <source>
        <dbReference type="ARBA" id="ARBA00022536"/>
    </source>
</evidence>
<feature type="domain" description="EGF-like" evidence="6">
    <location>
        <begin position="79"/>
        <end position="114"/>
    </location>
</feature>
<evidence type="ECO:0000256" key="2">
    <source>
        <dbReference type="ARBA" id="ARBA00022737"/>
    </source>
</evidence>
<dbReference type="Pfam" id="PF07974">
    <property type="entry name" value="EGF_2"/>
    <property type="match status" value="1"/>
</dbReference>
<dbReference type="PROSITE" id="PS51257">
    <property type="entry name" value="PROKAR_LIPOPROTEIN"/>
    <property type="match status" value="1"/>
</dbReference>
<feature type="chain" id="PRO_5022761278" description="EGF-like domain-containing protein" evidence="5">
    <location>
        <begin position="17"/>
        <end position="240"/>
    </location>
</feature>
<dbReference type="PROSITE" id="PS01186">
    <property type="entry name" value="EGF_2"/>
    <property type="match status" value="1"/>
</dbReference>
<dbReference type="AlphaFoldDB" id="A0A5A8DLF3"/>
<keyword evidence="3 4" id="KW-1015">Disulfide bond</keyword>
<accession>A0A5A8DLF3</accession>
<dbReference type="PANTHER" id="PTHR11219">
    <property type="entry name" value="TENEURIN AND N-ACETYLGLUCOSAMINE-1-PHOSPHODIESTER ALPHA-N-ACETYLGLUCOSAMINIDASE"/>
    <property type="match status" value="1"/>
</dbReference>
<dbReference type="EMBL" id="VLTM01000009">
    <property type="protein sequence ID" value="KAA0166226.1"/>
    <property type="molecule type" value="Genomic_DNA"/>
</dbReference>
<dbReference type="PROSITE" id="PS50026">
    <property type="entry name" value="EGF_3"/>
    <property type="match status" value="1"/>
</dbReference>
<reference evidence="7 8" key="1">
    <citation type="submission" date="2019-07" db="EMBL/GenBank/DDBJ databases">
        <title>Genomes of Cafeteria roenbergensis.</title>
        <authorList>
            <person name="Fischer M.G."/>
            <person name="Hackl T."/>
            <person name="Roman M."/>
        </authorList>
    </citation>
    <scope>NUCLEOTIDE SEQUENCE [LARGE SCALE GENOMIC DNA]</scope>
    <source>
        <strain evidence="7 8">Cflag</strain>
    </source>
</reference>
<dbReference type="GO" id="GO:0050839">
    <property type="term" value="F:cell adhesion molecule binding"/>
    <property type="evidence" value="ECO:0007669"/>
    <property type="project" value="TreeGrafter"/>
</dbReference>
<dbReference type="PROSITE" id="PS00022">
    <property type="entry name" value="EGF_1"/>
    <property type="match status" value="1"/>
</dbReference>
<dbReference type="GO" id="GO:0042803">
    <property type="term" value="F:protein homodimerization activity"/>
    <property type="evidence" value="ECO:0007669"/>
    <property type="project" value="TreeGrafter"/>
</dbReference>
<feature type="disulfide bond" evidence="4">
    <location>
        <begin position="104"/>
        <end position="113"/>
    </location>
</feature>
<evidence type="ECO:0000259" key="6">
    <source>
        <dbReference type="PROSITE" id="PS50026"/>
    </source>
</evidence>
<protein>
    <recommendedName>
        <fullName evidence="6">EGF-like domain-containing protein</fullName>
    </recommendedName>
</protein>
<organism evidence="7 8">
    <name type="scientific">Cafeteria roenbergensis</name>
    <name type="common">Marine flagellate</name>
    <dbReference type="NCBI Taxonomy" id="33653"/>
    <lineage>
        <taxon>Eukaryota</taxon>
        <taxon>Sar</taxon>
        <taxon>Stramenopiles</taxon>
        <taxon>Bigyra</taxon>
        <taxon>Opalozoa</taxon>
        <taxon>Bicosoecida</taxon>
        <taxon>Cafeteriaceae</taxon>
        <taxon>Cafeteria</taxon>
    </lineage>
</organism>
<evidence type="ECO:0000313" key="8">
    <source>
        <dbReference type="Proteomes" id="UP000325113"/>
    </source>
</evidence>
<proteinExistence type="predicted"/>
<feature type="signal peptide" evidence="5">
    <location>
        <begin position="1"/>
        <end position="16"/>
    </location>
</feature>
<dbReference type="InterPro" id="IPR013111">
    <property type="entry name" value="EGF_extracell"/>
</dbReference>
<dbReference type="PRINTS" id="PR00011">
    <property type="entry name" value="EGFLAMININ"/>
</dbReference>
<dbReference type="Proteomes" id="UP000325113">
    <property type="component" value="Unassembled WGS sequence"/>
</dbReference>
<sequence>MRIIACVLLLAATAFAGCSNSCSGHGTCSGNDKCACYARKDALRDAENNLIPAWTGPDCSLSVSRTCPYGNAWIDEPFAVNQAHRMAECSNAGTCDRSSGQCLCFPGFEGKACARSKCPNECSGHGTCQSAKQFATDQDEAGEDVEGSPVTVTYSRAWDARKMHGCKCEDGFRGPDCSLMECPSGADPQGGPDGVGFGFGVGKKEYRDCSGRGLCSYSTGLCNCFRGAYGEDCSLQSALV</sequence>
<dbReference type="InterPro" id="IPR000742">
    <property type="entry name" value="EGF"/>
</dbReference>
<name>A0A5A8DLF3_CAFRO</name>
<comment type="caution">
    <text evidence="4">Lacks conserved residue(s) required for the propagation of feature annotation.</text>
</comment>
<keyword evidence="1 4" id="KW-0245">EGF-like domain</keyword>
<dbReference type="PANTHER" id="PTHR11219:SF69">
    <property type="entry name" value="TENEURIN-A"/>
    <property type="match status" value="1"/>
</dbReference>
<gene>
    <name evidence="7" type="ORF">FNF31_01452</name>
</gene>
<dbReference type="InterPro" id="IPR051216">
    <property type="entry name" value="Teneurin"/>
</dbReference>
<evidence type="ECO:0000313" key="7">
    <source>
        <dbReference type="EMBL" id="KAA0166226.1"/>
    </source>
</evidence>